<dbReference type="PROSITE" id="PS01063">
    <property type="entry name" value="SIGMA70_ECF"/>
    <property type="match status" value="1"/>
</dbReference>
<dbReference type="InterPro" id="IPR039425">
    <property type="entry name" value="RNA_pol_sigma-70-like"/>
</dbReference>
<dbReference type="NCBIfam" id="TIGR02937">
    <property type="entry name" value="sigma70-ECF"/>
    <property type="match status" value="1"/>
</dbReference>
<evidence type="ECO:0000256" key="3">
    <source>
        <dbReference type="ARBA" id="ARBA00023082"/>
    </source>
</evidence>
<evidence type="ECO:0000259" key="8">
    <source>
        <dbReference type="Pfam" id="PF08281"/>
    </source>
</evidence>
<proteinExistence type="inferred from homology"/>
<evidence type="ECO:0000256" key="2">
    <source>
        <dbReference type="ARBA" id="ARBA00023015"/>
    </source>
</evidence>
<keyword evidence="5 6" id="KW-0804">Transcription</keyword>
<dbReference type="InterPro" id="IPR007627">
    <property type="entry name" value="RNA_pol_sigma70_r2"/>
</dbReference>
<evidence type="ECO:0000313" key="9">
    <source>
        <dbReference type="EMBL" id="MDI6449884.1"/>
    </source>
</evidence>
<dbReference type="EMBL" id="JASCXX010000014">
    <property type="protein sequence ID" value="MDI6449884.1"/>
    <property type="molecule type" value="Genomic_DNA"/>
</dbReference>
<evidence type="ECO:0000256" key="6">
    <source>
        <dbReference type="RuleBase" id="RU000716"/>
    </source>
</evidence>
<dbReference type="Gene3D" id="1.10.1740.10">
    <property type="match status" value="1"/>
</dbReference>
<evidence type="ECO:0000256" key="4">
    <source>
        <dbReference type="ARBA" id="ARBA00023125"/>
    </source>
</evidence>
<reference evidence="9" key="1">
    <citation type="submission" date="2023-05" db="EMBL/GenBank/DDBJ databases">
        <title>Anaerotaeda fermentans gen. nov., sp. nov., a novel anaerobic planctomycete of the new family within the order Sedimentisphaerales isolated from Taman Peninsula, Russia.</title>
        <authorList>
            <person name="Khomyakova M.A."/>
            <person name="Merkel A.Y."/>
            <person name="Slobodkin A.I."/>
        </authorList>
    </citation>
    <scope>NUCLEOTIDE SEQUENCE</scope>
    <source>
        <strain evidence="9">M17dextr</strain>
    </source>
</reference>
<sequence>MAKMTAEQALVERFRRGDDSAFDGIVQRHAADVAALANRLLGWPQDVDDVVQDVFLAGFTGLRRFRGDCGLRTWLFTITVNMCRRRQRRRVFRIRTVAIDEGSPDLYAEENAERAAMDSEIFARVRRAVRALPPKYREVVVLRYLQGLETSEMCGLLGISANAMQVRLTRAKQQLRESLGEWIEEKT</sequence>
<keyword evidence="10" id="KW-1185">Reference proteome</keyword>
<organism evidence="9 10">
    <name type="scientific">Anaerobaca lacustris</name>
    <dbReference type="NCBI Taxonomy" id="3044600"/>
    <lineage>
        <taxon>Bacteria</taxon>
        <taxon>Pseudomonadati</taxon>
        <taxon>Planctomycetota</taxon>
        <taxon>Phycisphaerae</taxon>
        <taxon>Sedimentisphaerales</taxon>
        <taxon>Anaerobacaceae</taxon>
        <taxon>Anaerobaca</taxon>
    </lineage>
</organism>
<dbReference type="AlphaFoldDB" id="A0AAW6U1S2"/>
<dbReference type="PANTHER" id="PTHR43133:SF51">
    <property type="entry name" value="RNA POLYMERASE SIGMA FACTOR"/>
    <property type="match status" value="1"/>
</dbReference>
<evidence type="ECO:0000256" key="1">
    <source>
        <dbReference type="ARBA" id="ARBA00010641"/>
    </source>
</evidence>
<dbReference type="Pfam" id="PF08281">
    <property type="entry name" value="Sigma70_r4_2"/>
    <property type="match status" value="1"/>
</dbReference>
<dbReference type="Gene3D" id="1.10.10.10">
    <property type="entry name" value="Winged helix-like DNA-binding domain superfamily/Winged helix DNA-binding domain"/>
    <property type="match status" value="1"/>
</dbReference>
<dbReference type="SUPFAM" id="SSF88946">
    <property type="entry name" value="Sigma2 domain of RNA polymerase sigma factors"/>
    <property type="match status" value="1"/>
</dbReference>
<feature type="domain" description="RNA polymerase sigma factor 70 region 4 type 2" evidence="8">
    <location>
        <begin position="124"/>
        <end position="175"/>
    </location>
</feature>
<keyword evidence="2 6" id="KW-0805">Transcription regulation</keyword>
<dbReference type="RefSeq" id="WP_349245294.1">
    <property type="nucleotide sequence ID" value="NZ_JASCXX010000014.1"/>
</dbReference>
<keyword evidence="4 6" id="KW-0238">DNA-binding</keyword>
<dbReference type="PANTHER" id="PTHR43133">
    <property type="entry name" value="RNA POLYMERASE ECF-TYPE SIGMA FACTO"/>
    <property type="match status" value="1"/>
</dbReference>
<dbReference type="GO" id="GO:0003677">
    <property type="term" value="F:DNA binding"/>
    <property type="evidence" value="ECO:0007669"/>
    <property type="project" value="UniProtKB-KW"/>
</dbReference>
<accession>A0AAW6U1S2</accession>
<dbReference type="Pfam" id="PF04542">
    <property type="entry name" value="Sigma70_r2"/>
    <property type="match status" value="1"/>
</dbReference>
<dbReference type="InterPro" id="IPR000838">
    <property type="entry name" value="RNA_pol_sigma70_ECF_CS"/>
</dbReference>
<protein>
    <recommendedName>
        <fullName evidence="6">RNA polymerase sigma factor</fullName>
    </recommendedName>
</protein>
<comment type="caution">
    <text evidence="9">The sequence shown here is derived from an EMBL/GenBank/DDBJ whole genome shotgun (WGS) entry which is preliminary data.</text>
</comment>
<dbReference type="InterPro" id="IPR013324">
    <property type="entry name" value="RNA_pol_sigma_r3/r4-like"/>
</dbReference>
<dbReference type="InterPro" id="IPR013249">
    <property type="entry name" value="RNA_pol_sigma70_r4_t2"/>
</dbReference>
<name>A0AAW6U1S2_9BACT</name>
<feature type="domain" description="RNA polymerase sigma-70 region 2" evidence="7">
    <location>
        <begin position="25"/>
        <end position="90"/>
    </location>
</feature>
<comment type="similarity">
    <text evidence="1 6">Belongs to the sigma-70 factor family. ECF subfamily.</text>
</comment>
<dbReference type="InterPro" id="IPR036388">
    <property type="entry name" value="WH-like_DNA-bd_sf"/>
</dbReference>
<keyword evidence="3 6" id="KW-0731">Sigma factor</keyword>
<gene>
    <name evidence="9" type="ORF">QJ522_12570</name>
</gene>
<dbReference type="Proteomes" id="UP001431776">
    <property type="component" value="Unassembled WGS sequence"/>
</dbReference>
<dbReference type="GO" id="GO:0016987">
    <property type="term" value="F:sigma factor activity"/>
    <property type="evidence" value="ECO:0007669"/>
    <property type="project" value="UniProtKB-KW"/>
</dbReference>
<evidence type="ECO:0000256" key="5">
    <source>
        <dbReference type="ARBA" id="ARBA00023163"/>
    </source>
</evidence>
<evidence type="ECO:0000313" key="10">
    <source>
        <dbReference type="Proteomes" id="UP001431776"/>
    </source>
</evidence>
<evidence type="ECO:0000259" key="7">
    <source>
        <dbReference type="Pfam" id="PF04542"/>
    </source>
</evidence>
<dbReference type="GO" id="GO:0006352">
    <property type="term" value="P:DNA-templated transcription initiation"/>
    <property type="evidence" value="ECO:0007669"/>
    <property type="project" value="InterPro"/>
</dbReference>
<dbReference type="InterPro" id="IPR013325">
    <property type="entry name" value="RNA_pol_sigma_r2"/>
</dbReference>
<dbReference type="CDD" id="cd06171">
    <property type="entry name" value="Sigma70_r4"/>
    <property type="match status" value="1"/>
</dbReference>
<dbReference type="SUPFAM" id="SSF88659">
    <property type="entry name" value="Sigma3 and sigma4 domains of RNA polymerase sigma factors"/>
    <property type="match status" value="1"/>
</dbReference>
<dbReference type="InterPro" id="IPR014284">
    <property type="entry name" value="RNA_pol_sigma-70_dom"/>
</dbReference>